<evidence type="ECO:0000256" key="5">
    <source>
        <dbReference type="SAM" id="Phobius"/>
    </source>
</evidence>
<dbReference type="GO" id="GO:0005886">
    <property type="term" value="C:plasma membrane"/>
    <property type="evidence" value="ECO:0007669"/>
    <property type="project" value="InterPro"/>
</dbReference>
<reference evidence="7 8" key="1">
    <citation type="submission" date="2016-10" db="EMBL/GenBank/DDBJ databases">
        <authorList>
            <person name="de Groot N.N."/>
        </authorList>
    </citation>
    <scope>NUCLEOTIDE SEQUENCE [LARGE SCALE GENOMIC DNA]</scope>
    <source>
        <strain evidence="7 8">DSM 16981</strain>
    </source>
</reference>
<evidence type="ECO:0000259" key="6">
    <source>
        <dbReference type="Pfam" id="PF04357"/>
    </source>
</evidence>
<protein>
    <submittedName>
        <fullName evidence="7">Translocation and assembly module TamB</fullName>
    </submittedName>
</protein>
<feature type="transmembrane region" description="Helical" evidence="5">
    <location>
        <begin position="25"/>
        <end position="42"/>
    </location>
</feature>
<evidence type="ECO:0000256" key="4">
    <source>
        <dbReference type="ARBA" id="ARBA00023136"/>
    </source>
</evidence>
<dbReference type="InterPro" id="IPR053022">
    <property type="entry name" value="Chloroplast_translocon_comp"/>
</dbReference>
<evidence type="ECO:0000256" key="2">
    <source>
        <dbReference type="ARBA" id="ARBA00022692"/>
    </source>
</evidence>
<accession>A0A1G9TEI8</accession>
<gene>
    <name evidence="7" type="ORF">SAMN05660299_00911</name>
</gene>
<sequence>MERELYESSSLFLISDGGRRMKRKWIALAVIASFLMVLFSLWREKPVLIQYVSTTITTTLNEHINGTVSFSAMDVSLTGKIFLYDPLIKDTQGKTVITGDNVEIQVNPWQMAKLAASGDNVVSSIQTVTVVAPVVHIWEKTPGEWNLASLIKKDTNAGDPGFRAVVYARKGTIKASAIEGVSLQADSCEGMVDFSSYPELYGQITMHIDGKPIVASGYYTSMRKYDIKLHGDSVKATYVMPFMSTTSDVKVEDGTIENISAHIVQNHRGIMISGNGDIQNGTANVHGYKLDALTGKVGVSTDEISLKNISGNINGQAVHLDGIVKTNAETPVFQLDVQAPSVDIAAVIPDRSVPVSGSVGIRARLWGTLDAPNASGTIALESGDIQGVAVQNSHADFSYENETFFVRQAEAHIAGGLVQGSGSYSWKSSNYNVNVQLENVRLEDIPQIPVSITGTVSGTIEAAGNIARHAISGQGQVSAAVLSYDGVEAQQAQIGFSYTDGLLHILNAKADVQGGTIQADGTYDWNKGIADIRFSAVNVPLSLFSAYVSIPLTGNISAMGRVYGAEPKWDMNFHAVSGSIKNVPFDNMNGVLNGEGQHIDIPRIQWQYKDGYQKAMGTIDLDTREIELSLDTYHMRLERLLSLAEVDMPLTGWVQNHVEVKGTLDDPSAVGEVQLTDGSAYGYLYKSIAANYTLSKGTVTLSNGDVAAYDSHVRFYGTAGDRLAIHVESPDLDVSRIMPSIQTQKSGIVNISAYIGGTFDNPTAAGVVRSQLLVINHIPVTELKSDFGYYDGIVRLQDLQFKQNGGFYQANASYKPSTDWIKARASVMSGDIESWLKLLNLPIKDVSGKIDGNISIDGTVHDPQGKIQGKITQAVMAGFPVQPTDIDIQLDKGVVEVNKLTVLVDNGMLIAQGTYALHGPVNLQVGSRNFSSKILTDIFGRNNIDIDTRIDCAADVSGTSDHPQVDMSVQLNGGTINGISFTNVFGLINVRDGIIHINQAFISRDPYKASAYGTIPVGALMGNQNSDESMDVTFKLENAGLDILAFITPLVTQGSGGLNGSVKLTGTLAEPQLTGNLSVHHGTIQFRDLKNPMENIEAAIVLDGTKATITSSGTMDKKGKKNKGSYLLNGMVYWKGWKIHSYQGSLELNKLGIDCDYFKGPLSGQLAIEEGHNFPLLKGNIEIADAMLNIPLIAINTGNSPDLEMDMTISLGKNVRLYNPVLYDLIVTGAATFHGTVSHPIPSGQFEALRGSVRYLDTKFNVTKGQADFSQADSFIPYMMVEGNGRVGQYTIMLTLRGPADNMNMLLRSQPPLTRQQIVSLITLRNGGRNSSSLKSDDVSGLIGTGVRMTLDSLGVTSTLERAFSLDMLNVTSGSLNMNERLSNENKNYYNIEMGKYLFNDFMLTAAFGLNHRDNRAGLRYDVSNHMSINAWKASDDSYIGGQYRYSFY</sequence>
<dbReference type="PANTHER" id="PTHR34457:SF3">
    <property type="entry name" value="PROTEIN TIC236, CHLOROPLASTIC"/>
    <property type="match status" value="1"/>
</dbReference>
<name>A0A1G9TEI8_9FIRM</name>
<organism evidence="7 8">
    <name type="scientific">Megasphaera paucivorans</name>
    <dbReference type="NCBI Taxonomy" id="349095"/>
    <lineage>
        <taxon>Bacteria</taxon>
        <taxon>Bacillati</taxon>
        <taxon>Bacillota</taxon>
        <taxon>Negativicutes</taxon>
        <taxon>Veillonellales</taxon>
        <taxon>Veillonellaceae</taxon>
        <taxon>Megasphaera</taxon>
    </lineage>
</organism>
<feature type="domain" description="Translocation and assembly module TamB C-terminal" evidence="6">
    <location>
        <begin position="1121"/>
        <end position="1431"/>
    </location>
</feature>
<keyword evidence="4 5" id="KW-0472">Membrane</keyword>
<keyword evidence="3 5" id="KW-1133">Transmembrane helix</keyword>
<dbReference type="Proteomes" id="UP000199309">
    <property type="component" value="Unassembled WGS sequence"/>
</dbReference>
<dbReference type="Pfam" id="PF04357">
    <property type="entry name" value="TamB"/>
    <property type="match status" value="1"/>
</dbReference>
<keyword evidence="2 5" id="KW-0812">Transmembrane</keyword>
<dbReference type="STRING" id="349095.SAMN05660299_00911"/>
<dbReference type="RefSeq" id="WP_091648570.1">
    <property type="nucleotide sequence ID" value="NZ_FNHQ01000007.1"/>
</dbReference>
<evidence type="ECO:0000256" key="1">
    <source>
        <dbReference type="ARBA" id="ARBA00004167"/>
    </source>
</evidence>
<keyword evidence="8" id="KW-1185">Reference proteome</keyword>
<dbReference type="PANTHER" id="PTHR34457">
    <property type="entry name" value="EMBRYO DEFECTIVE 2410"/>
    <property type="match status" value="1"/>
</dbReference>
<comment type="subcellular location">
    <subcellularLocation>
        <location evidence="1">Membrane</location>
        <topology evidence="1">Single-pass membrane protein</topology>
    </subcellularLocation>
</comment>
<dbReference type="InterPro" id="IPR007452">
    <property type="entry name" value="TamB_C"/>
</dbReference>
<dbReference type="OrthoDB" id="3034030at2"/>
<evidence type="ECO:0000256" key="3">
    <source>
        <dbReference type="ARBA" id="ARBA00022989"/>
    </source>
</evidence>
<dbReference type="EMBL" id="FNHQ01000007">
    <property type="protein sequence ID" value="SDM45964.1"/>
    <property type="molecule type" value="Genomic_DNA"/>
</dbReference>
<proteinExistence type="predicted"/>
<evidence type="ECO:0000313" key="8">
    <source>
        <dbReference type="Proteomes" id="UP000199309"/>
    </source>
</evidence>
<dbReference type="GO" id="GO:0009306">
    <property type="term" value="P:protein secretion"/>
    <property type="evidence" value="ECO:0007669"/>
    <property type="project" value="InterPro"/>
</dbReference>
<evidence type="ECO:0000313" key="7">
    <source>
        <dbReference type="EMBL" id="SDM45964.1"/>
    </source>
</evidence>